<reference evidence="2 3" key="1">
    <citation type="journal article" date="2018" name="Sci. Rep.">
        <title>Characterisation of pathogen-specific regions and novel effector candidates in Fusarium oxysporum f. sp. cepae.</title>
        <authorList>
            <person name="Armitage A.D."/>
            <person name="Taylor A."/>
            <person name="Sobczyk M.K."/>
            <person name="Baxter L."/>
            <person name="Greenfield B.P."/>
            <person name="Bates H.J."/>
            <person name="Wilson F."/>
            <person name="Jackson A.C."/>
            <person name="Ott S."/>
            <person name="Harrison R.J."/>
            <person name="Clarkson J.P."/>
        </authorList>
    </citation>
    <scope>NUCLEOTIDE SEQUENCE [LARGE SCALE GENOMIC DNA]</scope>
    <source>
        <strain evidence="2 3">Fo_A28</strain>
    </source>
</reference>
<dbReference type="Proteomes" id="UP000285860">
    <property type="component" value="Unassembled WGS sequence"/>
</dbReference>
<dbReference type="EMBL" id="MRCY01000301">
    <property type="protein sequence ID" value="RKK89938.1"/>
    <property type="molecule type" value="Genomic_DNA"/>
</dbReference>
<comment type="caution">
    <text evidence="2">The sequence shown here is derived from an EMBL/GenBank/DDBJ whole genome shotgun (WGS) entry which is preliminary data.</text>
</comment>
<protein>
    <submittedName>
        <fullName evidence="2">Uncharacterized protein</fullName>
    </submittedName>
</protein>
<accession>A0A420PBN4</accession>
<gene>
    <name evidence="2" type="ORF">BFJ68_g16594</name>
</gene>
<name>A0A420PBN4_FUSOX</name>
<evidence type="ECO:0000313" key="3">
    <source>
        <dbReference type="Proteomes" id="UP000285860"/>
    </source>
</evidence>
<proteinExistence type="predicted"/>
<feature type="region of interest" description="Disordered" evidence="1">
    <location>
        <begin position="1"/>
        <end position="25"/>
    </location>
</feature>
<dbReference type="VEuPathDB" id="FungiDB:FOXG_20985"/>
<organism evidence="2 3">
    <name type="scientific">Fusarium oxysporum</name>
    <name type="common">Fusarium vascular wilt</name>
    <dbReference type="NCBI Taxonomy" id="5507"/>
    <lineage>
        <taxon>Eukaryota</taxon>
        <taxon>Fungi</taxon>
        <taxon>Dikarya</taxon>
        <taxon>Ascomycota</taxon>
        <taxon>Pezizomycotina</taxon>
        <taxon>Sordariomycetes</taxon>
        <taxon>Hypocreomycetidae</taxon>
        <taxon>Hypocreales</taxon>
        <taxon>Nectriaceae</taxon>
        <taxon>Fusarium</taxon>
        <taxon>Fusarium oxysporum species complex</taxon>
    </lineage>
</organism>
<evidence type="ECO:0000256" key="1">
    <source>
        <dbReference type="SAM" id="MobiDB-lite"/>
    </source>
</evidence>
<evidence type="ECO:0000313" key="2">
    <source>
        <dbReference type="EMBL" id="RKK89938.1"/>
    </source>
</evidence>
<sequence length="66" mass="7393">MEGQNVRPTLVSESPEPVPENKGGCRFRTSQFVTAHDVKNFVEGIRDETGQYRANQGFGKAPYSYN</sequence>
<dbReference type="AlphaFoldDB" id="A0A420PBN4"/>